<dbReference type="SUPFAM" id="SSF46626">
    <property type="entry name" value="Cytochrome c"/>
    <property type="match status" value="2"/>
</dbReference>
<comment type="caution">
    <text evidence="16">The sequence shown here is derived from an EMBL/GenBank/DDBJ whole genome shotgun (WGS) entry which is preliminary data.</text>
</comment>
<dbReference type="Proteomes" id="UP000256924">
    <property type="component" value="Unassembled WGS sequence"/>
</dbReference>
<dbReference type="GO" id="GO:0046872">
    <property type="term" value="F:metal ion binding"/>
    <property type="evidence" value="ECO:0007669"/>
    <property type="project" value="UniProtKB-KW"/>
</dbReference>
<evidence type="ECO:0000256" key="12">
    <source>
        <dbReference type="ARBA" id="ARBA00073576"/>
    </source>
</evidence>
<keyword evidence="7" id="KW-0574">Periplasm</keyword>
<evidence type="ECO:0000256" key="10">
    <source>
        <dbReference type="ARBA" id="ARBA00023004"/>
    </source>
</evidence>
<dbReference type="InterPro" id="IPR004852">
    <property type="entry name" value="Di-haem_cyt_c_peroxidsae"/>
</dbReference>
<evidence type="ECO:0000256" key="5">
    <source>
        <dbReference type="ARBA" id="ARBA00022723"/>
    </source>
</evidence>
<keyword evidence="6" id="KW-0732">Signal</keyword>
<protein>
    <recommendedName>
        <fullName evidence="12">Methylamine utilization protein MauG</fullName>
    </recommendedName>
</protein>
<keyword evidence="3" id="KW-0813">Transport</keyword>
<keyword evidence="8" id="KW-0249">Electron transport</keyword>
<evidence type="ECO:0000313" key="17">
    <source>
        <dbReference type="Proteomes" id="UP000256924"/>
    </source>
</evidence>
<gene>
    <name evidence="16" type="ORF">DRF68_17470</name>
</gene>
<keyword evidence="14" id="KW-0472">Membrane</keyword>
<keyword evidence="5 13" id="KW-0479">Metal-binding</keyword>
<evidence type="ECO:0000256" key="13">
    <source>
        <dbReference type="PROSITE-ProRule" id="PRU00433"/>
    </source>
</evidence>
<evidence type="ECO:0000256" key="14">
    <source>
        <dbReference type="SAM" id="Phobius"/>
    </source>
</evidence>
<keyword evidence="14" id="KW-1133">Transmembrane helix</keyword>
<dbReference type="Gene3D" id="1.10.760.10">
    <property type="entry name" value="Cytochrome c-like domain"/>
    <property type="match status" value="2"/>
</dbReference>
<dbReference type="AlphaFoldDB" id="A0A3D9ANM0"/>
<evidence type="ECO:0000256" key="11">
    <source>
        <dbReference type="ARBA" id="ARBA00058991"/>
    </source>
</evidence>
<feature type="domain" description="Cytochrome c" evidence="15">
    <location>
        <begin position="258"/>
        <end position="396"/>
    </location>
</feature>
<dbReference type="EMBL" id="QNVU01000047">
    <property type="protein sequence ID" value="REC42647.1"/>
    <property type="molecule type" value="Genomic_DNA"/>
</dbReference>
<dbReference type="GO" id="GO:0020037">
    <property type="term" value="F:heme binding"/>
    <property type="evidence" value="ECO:0007669"/>
    <property type="project" value="InterPro"/>
</dbReference>
<proteinExistence type="predicted"/>
<dbReference type="PANTHER" id="PTHR30600">
    <property type="entry name" value="CYTOCHROME C PEROXIDASE-RELATED"/>
    <property type="match status" value="1"/>
</dbReference>
<evidence type="ECO:0000259" key="15">
    <source>
        <dbReference type="PROSITE" id="PS51007"/>
    </source>
</evidence>
<dbReference type="PROSITE" id="PS51007">
    <property type="entry name" value="CYTC"/>
    <property type="match status" value="1"/>
</dbReference>
<dbReference type="GO" id="GO:0042597">
    <property type="term" value="C:periplasmic space"/>
    <property type="evidence" value="ECO:0007669"/>
    <property type="project" value="UniProtKB-SubCell"/>
</dbReference>
<evidence type="ECO:0000256" key="9">
    <source>
        <dbReference type="ARBA" id="ARBA00023002"/>
    </source>
</evidence>
<dbReference type="InterPro" id="IPR009056">
    <property type="entry name" value="Cyt_c-like_dom"/>
</dbReference>
<evidence type="ECO:0000256" key="7">
    <source>
        <dbReference type="ARBA" id="ARBA00022764"/>
    </source>
</evidence>
<evidence type="ECO:0000313" key="16">
    <source>
        <dbReference type="EMBL" id="REC42647.1"/>
    </source>
</evidence>
<dbReference type="InterPro" id="IPR036909">
    <property type="entry name" value="Cyt_c-like_dom_sf"/>
</dbReference>
<dbReference type="Pfam" id="PF03150">
    <property type="entry name" value="CCP_MauG"/>
    <property type="match status" value="1"/>
</dbReference>
<accession>A0A3D9ANM0</accession>
<comment type="subcellular location">
    <subcellularLocation>
        <location evidence="1">Periplasm</location>
    </subcellularLocation>
</comment>
<sequence>MNLKYSKKQLNILFLLKLPIIVKNSLSWILILFLLVSLLNNCLNSKVQKEINQKNTFLDNLRKLYSSGDSSQWPKPVLDPESAPTFVEIGHLPEVEFPKDNPYSSEKELLGKTLFFDPRLSKSNQIACASCHDPELGWGDSRTVSFGHDRQLGTRNAMTILNAAFAKSLFWDGRAKSLEEQSQMPIQDQREMSEHIDIAAGKIAKIKGYEILFEKAFGDKTVTKDRISKAIATFERTIKSSPSKFDVFIDGKPEVYTNDELMGLHLFRTKAQCINCHNSGYFSNNRFENVGTSLLGEKGEDLGRYAVTKVADDAGKFRVPGLREISKTSPYLHNGSMTSLKEVIEFYSKGNPEYSQKRSTVYEGITLHSQKSGMVRMLELSDEEIAQLEAFLKTLSSKTEKITLPELPK</sequence>
<evidence type="ECO:0000256" key="4">
    <source>
        <dbReference type="ARBA" id="ARBA00022617"/>
    </source>
</evidence>
<keyword evidence="9" id="KW-0560">Oxidoreductase</keyword>
<organism evidence="16 17">
    <name type="scientific">Candidatus Chryseobacterium massiliense</name>
    <dbReference type="NCBI Taxonomy" id="204089"/>
    <lineage>
        <taxon>Bacteria</taxon>
        <taxon>Pseudomonadati</taxon>
        <taxon>Bacteroidota</taxon>
        <taxon>Flavobacteriia</taxon>
        <taxon>Flavobacteriales</taxon>
        <taxon>Weeksellaceae</taxon>
        <taxon>Chryseobacterium group</taxon>
        <taxon>Chryseobacterium</taxon>
    </lineage>
</organism>
<keyword evidence="14" id="KW-0812">Transmembrane</keyword>
<evidence type="ECO:0000256" key="8">
    <source>
        <dbReference type="ARBA" id="ARBA00022982"/>
    </source>
</evidence>
<keyword evidence="17" id="KW-1185">Reference proteome</keyword>
<dbReference type="GO" id="GO:0009055">
    <property type="term" value="F:electron transfer activity"/>
    <property type="evidence" value="ECO:0007669"/>
    <property type="project" value="InterPro"/>
</dbReference>
<dbReference type="InterPro" id="IPR051395">
    <property type="entry name" value="Cytochrome_c_Peroxidase/MauG"/>
</dbReference>
<evidence type="ECO:0000256" key="2">
    <source>
        <dbReference type="ARBA" id="ARBA00004856"/>
    </source>
</evidence>
<name>A0A3D9ANM0_9FLAO</name>
<dbReference type="GO" id="GO:0004130">
    <property type="term" value="F:cytochrome-c peroxidase activity"/>
    <property type="evidence" value="ECO:0007669"/>
    <property type="project" value="TreeGrafter"/>
</dbReference>
<reference evidence="16 17" key="1">
    <citation type="journal article" date="2004" name="Emerg. Infect. Dis.">
        <title>Amoebae-resisting bacteria isolated from human nasal swabs by amoebal coculture.</title>
        <authorList>
            <person name="Greub G."/>
            <person name="La Scola B."/>
            <person name="Raoult D."/>
        </authorList>
    </citation>
    <scope>NUCLEOTIDE SEQUENCE [LARGE SCALE GENOMIC DNA]</scope>
    <source>
        <strain evidence="16 17">CCUG 51329</strain>
    </source>
</reference>
<comment type="pathway">
    <text evidence="2">One-carbon metabolism; methylamine degradation.</text>
</comment>
<keyword evidence="10 13" id="KW-0408">Iron</keyword>
<feature type="transmembrane region" description="Helical" evidence="14">
    <location>
        <begin position="12"/>
        <end position="39"/>
    </location>
</feature>
<keyword evidence="4 13" id="KW-0349">Heme</keyword>
<evidence type="ECO:0000256" key="1">
    <source>
        <dbReference type="ARBA" id="ARBA00004418"/>
    </source>
</evidence>
<keyword evidence="16" id="KW-0575">Peroxidase</keyword>
<evidence type="ECO:0000256" key="3">
    <source>
        <dbReference type="ARBA" id="ARBA00022448"/>
    </source>
</evidence>
<dbReference type="FunFam" id="1.10.760.10:FF:000019">
    <property type="entry name" value="Di-heme cytochrome C peroxidase"/>
    <property type="match status" value="1"/>
</dbReference>
<evidence type="ECO:0000256" key="6">
    <source>
        <dbReference type="ARBA" id="ARBA00022729"/>
    </source>
</evidence>
<dbReference type="PANTHER" id="PTHR30600:SF10">
    <property type="entry name" value="BLL6722 PROTEIN"/>
    <property type="match status" value="1"/>
</dbReference>
<comment type="function">
    <text evidence="11">Involved in methylamine metabolism. Essential for the maturation of the beta subunit of MADH, presumably via a step in the biosynthesis of tryptophan tryptophylquinone (TTQ), the cofactor of MADH.</text>
</comment>